<evidence type="ECO:0000256" key="1">
    <source>
        <dbReference type="SAM" id="Phobius"/>
    </source>
</evidence>
<keyword evidence="3" id="KW-1185">Reference proteome</keyword>
<comment type="caution">
    <text evidence="2">The sequence shown here is derived from an EMBL/GenBank/DDBJ whole genome shotgun (WGS) entry which is preliminary data.</text>
</comment>
<evidence type="ECO:0000313" key="3">
    <source>
        <dbReference type="Proteomes" id="UP000239471"/>
    </source>
</evidence>
<keyword evidence="1" id="KW-0812">Transmembrane</keyword>
<keyword evidence="1" id="KW-1133">Transmembrane helix</keyword>
<proteinExistence type="predicted"/>
<evidence type="ECO:0000313" key="2">
    <source>
        <dbReference type="EMBL" id="PRR79851.1"/>
    </source>
</evidence>
<sequence length="99" mass="11657">MHIILAYMECPEKINLYIYFIIFIKYVSKIDYYEWSEVIMSSSIKEIIIQFVFVFLVLSIIGYFIKSLELNLIKSLALSFGLAMVKLVAYIIKKSKKIK</sequence>
<dbReference type="EMBL" id="PVXQ01000052">
    <property type="protein sequence ID" value="PRR79851.1"/>
    <property type="molecule type" value="Genomic_DNA"/>
</dbReference>
<feature type="transmembrane region" description="Helical" evidence="1">
    <location>
        <begin position="47"/>
        <end position="65"/>
    </location>
</feature>
<dbReference type="Proteomes" id="UP000239471">
    <property type="component" value="Unassembled WGS sequence"/>
</dbReference>
<reference evidence="2 3" key="1">
    <citation type="submission" date="2018-03" db="EMBL/GenBank/DDBJ databases">
        <title>Genome sequence of Clostridium vincentii DSM 10228.</title>
        <authorList>
            <person name="Poehlein A."/>
            <person name="Daniel R."/>
        </authorList>
    </citation>
    <scope>NUCLEOTIDE SEQUENCE [LARGE SCALE GENOMIC DNA]</scope>
    <source>
        <strain evidence="2 3">DSM 10228</strain>
    </source>
</reference>
<feature type="transmembrane region" description="Helical" evidence="1">
    <location>
        <begin position="71"/>
        <end position="92"/>
    </location>
</feature>
<protein>
    <submittedName>
        <fullName evidence="2">Uncharacterized protein</fullName>
    </submittedName>
</protein>
<keyword evidence="1" id="KW-0472">Membrane</keyword>
<dbReference type="AlphaFoldDB" id="A0A2T0B7I6"/>
<accession>A0A2T0B7I6</accession>
<name>A0A2T0B7I6_9CLOT</name>
<organism evidence="2 3">
    <name type="scientific">Clostridium vincentii</name>
    <dbReference type="NCBI Taxonomy" id="52704"/>
    <lineage>
        <taxon>Bacteria</taxon>
        <taxon>Bacillati</taxon>
        <taxon>Bacillota</taxon>
        <taxon>Clostridia</taxon>
        <taxon>Eubacteriales</taxon>
        <taxon>Clostridiaceae</taxon>
        <taxon>Clostridium</taxon>
    </lineage>
</organism>
<gene>
    <name evidence="2" type="ORF">CLVI_31790</name>
</gene>